<accession>A0A9X2W0L8</accession>
<name>A0A9X2W0L8_9SPHN</name>
<dbReference type="AlphaFoldDB" id="A0A9X2W0L8"/>
<sequence length="320" mass="33803">MSEAVMMQSSEAPVEAVLRDELAQGDVVIGTIGPVLGHLLANHDHSLFSDEIVSRVRGMISDLARQVLLVEAQAAGATDPRARAERDCAQLTNRLLTDEKLVGHCHALSLEWQLTARLEKRSAIDPVLSPLLQALIASDDGPTAATAMAALAAQSRFAQTQRRMELPLAELPADLFHQVVAIWASGLVDSTGPDAAAATDALREAYDESASRLGLLSRLVTGMGAGARAALSVGHAGVALFLTALAAAARHDRDLAVISTNDRQLARLALSLRAAGLKPREVEEQFLHLHPDVALPEGFDQLRADRAAALLGGSARNSVA</sequence>
<comment type="caution">
    <text evidence="1">The sequence shown here is derived from an EMBL/GenBank/DDBJ whole genome shotgun (WGS) entry which is preliminary data.</text>
</comment>
<proteinExistence type="predicted"/>
<organism evidence="1 2">
    <name type="scientific">Tsuneonella litorea</name>
    <dbReference type="NCBI Taxonomy" id="2976475"/>
    <lineage>
        <taxon>Bacteria</taxon>
        <taxon>Pseudomonadati</taxon>
        <taxon>Pseudomonadota</taxon>
        <taxon>Alphaproteobacteria</taxon>
        <taxon>Sphingomonadales</taxon>
        <taxon>Erythrobacteraceae</taxon>
        <taxon>Tsuneonella</taxon>
    </lineage>
</organism>
<reference evidence="1" key="1">
    <citation type="submission" date="2022-09" db="EMBL/GenBank/DDBJ databases">
        <title>The genome sequence of Tsuneonella sp. YG55.</title>
        <authorList>
            <person name="Liu Y."/>
        </authorList>
    </citation>
    <scope>NUCLEOTIDE SEQUENCE</scope>
    <source>
        <strain evidence="1">YG55</strain>
    </source>
</reference>
<gene>
    <name evidence="1" type="ORF">N0B51_06870</name>
</gene>
<dbReference type="EMBL" id="JAOAMV010000003">
    <property type="protein sequence ID" value="MCT2558698.1"/>
    <property type="molecule type" value="Genomic_DNA"/>
</dbReference>
<protein>
    <submittedName>
        <fullName evidence="1">Uncharacterized protein</fullName>
    </submittedName>
</protein>
<keyword evidence="2" id="KW-1185">Reference proteome</keyword>
<dbReference type="Proteomes" id="UP001142648">
    <property type="component" value="Unassembled WGS sequence"/>
</dbReference>
<dbReference type="RefSeq" id="WP_259961572.1">
    <property type="nucleotide sequence ID" value="NZ_JAOAMV010000003.1"/>
</dbReference>
<evidence type="ECO:0000313" key="1">
    <source>
        <dbReference type="EMBL" id="MCT2558698.1"/>
    </source>
</evidence>
<evidence type="ECO:0000313" key="2">
    <source>
        <dbReference type="Proteomes" id="UP001142648"/>
    </source>
</evidence>